<gene>
    <name evidence="2" type="ORF">FGO68_gene4562</name>
</gene>
<dbReference type="Proteomes" id="UP000785679">
    <property type="component" value="Unassembled WGS sequence"/>
</dbReference>
<evidence type="ECO:0000313" key="2">
    <source>
        <dbReference type="EMBL" id="TNV71343.1"/>
    </source>
</evidence>
<feature type="compositionally biased region" description="Basic and acidic residues" evidence="1">
    <location>
        <begin position="1"/>
        <end position="11"/>
    </location>
</feature>
<accession>A0A8J8SUY5</accession>
<keyword evidence="3" id="KW-1185">Reference proteome</keyword>
<comment type="caution">
    <text evidence="2">The sequence shown here is derived from an EMBL/GenBank/DDBJ whole genome shotgun (WGS) entry which is preliminary data.</text>
</comment>
<proteinExistence type="predicted"/>
<evidence type="ECO:0000313" key="3">
    <source>
        <dbReference type="Proteomes" id="UP000785679"/>
    </source>
</evidence>
<dbReference type="OrthoDB" id="3699854at2759"/>
<dbReference type="PROSITE" id="PS51257">
    <property type="entry name" value="PROKAR_LIPOPROTEIN"/>
    <property type="match status" value="1"/>
</dbReference>
<name>A0A8J8SUY5_HALGN</name>
<organism evidence="2 3">
    <name type="scientific">Halteria grandinella</name>
    <dbReference type="NCBI Taxonomy" id="5974"/>
    <lineage>
        <taxon>Eukaryota</taxon>
        <taxon>Sar</taxon>
        <taxon>Alveolata</taxon>
        <taxon>Ciliophora</taxon>
        <taxon>Intramacronucleata</taxon>
        <taxon>Spirotrichea</taxon>
        <taxon>Stichotrichia</taxon>
        <taxon>Sporadotrichida</taxon>
        <taxon>Halteriidae</taxon>
        <taxon>Halteria</taxon>
    </lineage>
</organism>
<dbReference type="EMBL" id="RRYP01029946">
    <property type="protein sequence ID" value="TNV71343.1"/>
    <property type="molecule type" value="Genomic_DNA"/>
</dbReference>
<dbReference type="AlphaFoldDB" id="A0A8J8SUY5"/>
<protein>
    <submittedName>
        <fullName evidence="2">Uncharacterized protein</fullName>
    </submittedName>
</protein>
<evidence type="ECO:0000256" key="1">
    <source>
        <dbReference type="SAM" id="MobiDB-lite"/>
    </source>
</evidence>
<reference evidence="2" key="1">
    <citation type="submission" date="2019-06" db="EMBL/GenBank/DDBJ databases">
        <authorList>
            <person name="Zheng W."/>
        </authorList>
    </citation>
    <scope>NUCLEOTIDE SEQUENCE</scope>
    <source>
        <strain evidence="2">QDHG01</strain>
    </source>
</reference>
<sequence length="226" mass="25038">MIWVMRQRDTETSMPAGGPAGASCVQKSDDSRFCNSHCLSHFAAFFIVMGTKISIVENLVLLMSLVRLLCVIRFVCAAPASLHKASAADATEGLVELFWISVNDPSAGSPTETLLRLLLPLSDMVYLIFRTRHETPRSPKGHHRPVIASNFLVFGPQSPSKKSQPIGDWFDQLVGQGLVRQRNQPDKSLHQLRTAMHHHPQNQERAINLSILTMSGPGKFSRVESN</sequence>
<feature type="region of interest" description="Disordered" evidence="1">
    <location>
        <begin position="1"/>
        <end position="21"/>
    </location>
</feature>